<keyword evidence="1" id="KW-1133">Transmembrane helix</keyword>
<keyword evidence="1" id="KW-0472">Membrane</keyword>
<dbReference type="Proteomes" id="UP000427769">
    <property type="component" value="Chromosome"/>
</dbReference>
<accession>A0A5K7ZKW6</accession>
<organism evidence="2 3">
    <name type="scientific">Desulfosarcina widdelii</name>
    <dbReference type="NCBI Taxonomy" id="947919"/>
    <lineage>
        <taxon>Bacteria</taxon>
        <taxon>Pseudomonadati</taxon>
        <taxon>Thermodesulfobacteriota</taxon>
        <taxon>Desulfobacteria</taxon>
        <taxon>Desulfobacterales</taxon>
        <taxon>Desulfosarcinaceae</taxon>
        <taxon>Desulfosarcina</taxon>
    </lineage>
</organism>
<dbReference type="InterPro" id="IPR021218">
    <property type="entry name" value="DUF2784"/>
</dbReference>
<sequence length="128" mass="14467">MIAILAANFVVLVHLAFILFVVLGGFLALRWRKIALVHLPCVLWGVMIEWVGWLCPLTPLEYRLRRLAGEAGYSGGFVDHYIMPLVYPAGLTRNMQIGLGVFVLGMNLLVYGRVLMVQQQRKKRASNR</sequence>
<evidence type="ECO:0000256" key="1">
    <source>
        <dbReference type="SAM" id="Phobius"/>
    </source>
</evidence>
<dbReference type="AlphaFoldDB" id="A0A5K7ZKW6"/>
<protein>
    <recommendedName>
        <fullName evidence="4">DUF2784 domain-containing protein</fullName>
    </recommendedName>
</protein>
<feature type="transmembrane region" description="Helical" evidence="1">
    <location>
        <begin position="6"/>
        <end position="29"/>
    </location>
</feature>
<keyword evidence="1" id="KW-0812">Transmembrane</keyword>
<dbReference type="Pfam" id="PF10861">
    <property type="entry name" value="DUF2784"/>
    <property type="match status" value="1"/>
</dbReference>
<feature type="transmembrane region" description="Helical" evidence="1">
    <location>
        <begin position="36"/>
        <end position="54"/>
    </location>
</feature>
<dbReference type="OrthoDB" id="370375at2"/>
<dbReference type="EMBL" id="AP021875">
    <property type="protein sequence ID" value="BBO76657.1"/>
    <property type="molecule type" value="Genomic_DNA"/>
</dbReference>
<reference evidence="2 3" key="1">
    <citation type="submission" date="2019-11" db="EMBL/GenBank/DDBJ databases">
        <title>Comparative genomics of hydrocarbon-degrading Desulfosarcina strains.</title>
        <authorList>
            <person name="Watanabe M."/>
            <person name="Kojima H."/>
            <person name="Fukui M."/>
        </authorList>
    </citation>
    <scope>NUCLEOTIDE SEQUENCE [LARGE SCALE GENOMIC DNA]</scope>
    <source>
        <strain evidence="2 3">PP31</strain>
    </source>
</reference>
<feature type="transmembrane region" description="Helical" evidence="1">
    <location>
        <begin position="97"/>
        <end position="116"/>
    </location>
</feature>
<evidence type="ECO:0000313" key="2">
    <source>
        <dbReference type="EMBL" id="BBO76657.1"/>
    </source>
</evidence>
<dbReference type="RefSeq" id="WP_155305470.1">
    <property type="nucleotide sequence ID" value="NZ_AP021875.1"/>
</dbReference>
<dbReference type="KEGG" id="dwd:DSCW_40740"/>
<gene>
    <name evidence="2" type="ORF">DSCW_40740</name>
</gene>
<keyword evidence="3" id="KW-1185">Reference proteome</keyword>
<name>A0A5K7ZKW6_9BACT</name>
<evidence type="ECO:0008006" key="4">
    <source>
        <dbReference type="Google" id="ProtNLM"/>
    </source>
</evidence>
<evidence type="ECO:0000313" key="3">
    <source>
        <dbReference type="Proteomes" id="UP000427769"/>
    </source>
</evidence>
<proteinExistence type="predicted"/>